<dbReference type="Proteomes" id="UP000184388">
    <property type="component" value="Unassembled WGS sequence"/>
</dbReference>
<organism evidence="2 3">
    <name type="scientific">Streptomyces yunnanensis</name>
    <dbReference type="NCBI Taxonomy" id="156453"/>
    <lineage>
        <taxon>Bacteria</taxon>
        <taxon>Bacillati</taxon>
        <taxon>Actinomycetota</taxon>
        <taxon>Actinomycetes</taxon>
        <taxon>Kitasatosporales</taxon>
        <taxon>Streptomycetaceae</taxon>
        <taxon>Streptomyces</taxon>
    </lineage>
</organism>
<evidence type="ECO:0000313" key="3">
    <source>
        <dbReference type="Proteomes" id="UP000184388"/>
    </source>
</evidence>
<accession>A0A9X8N4M6</accession>
<gene>
    <name evidence="2" type="ORF">SAMN05216268_116216</name>
</gene>
<comment type="caution">
    <text evidence="2">The sequence shown here is derived from an EMBL/GenBank/DDBJ whole genome shotgun (WGS) entry which is preliminary data.</text>
</comment>
<dbReference type="AlphaFoldDB" id="A0A9X8N4M6"/>
<protein>
    <submittedName>
        <fullName evidence="2">Uncharacterized protein</fullName>
    </submittedName>
</protein>
<feature type="region of interest" description="Disordered" evidence="1">
    <location>
        <begin position="1"/>
        <end position="34"/>
    </location>
</feature>
<reference evidence="3" key="1">
    <citation type="submission" date="2016-11" db="EMBL/GenBank/DDBJ databases">
        <authorList>
            <person name="Jaros S."/>
            <person name="Januszkiewicz K."/>
            <person name="Wedrychowicz H."/>
        </authorList>
    </citation>
    <scope>NUCLEOTIDE SEQUENCE [LARGE SCALE GENOMIC DNA]</scope>
    <source>
        <strain evidence="3">CGMCC 4.3555</strain>
    </source>
</reference>
<feature type="compositionally biased region" description="Polar residues" evidence="1">
    <location>
        <begin position="17"/>
        <end position="27"/>
    </location>
</feature>
<dbReference type="EMBL" id="FRBK01000016">
    <property type="protein sequence ID" value="SHM94863.1"/>
    <property type="molecule type" value="Genomic_DNA"/>
</dbReference>
<evidence type="ECO:0000313" key="2">
    <source>
        <dbReference type="EMBL" id="SHM94863.1"/>
    </source>
</evidence>
<name>A0A9X8N4M6_9ACTN</name>
<sequence length="82" mass="8710">MAEERGEALSVAAPSMSHMSATPSAHTGTPVAASEANDSIRRFVRARHGLAWTAQDMADYAALLEIWTLAVRAEVTEVVEAA</sequence>
<proteinExistence type="predicted"/>
<evidence type="ECO:0000256" key="1">
    <source>
        <dbReference type="SAM" id="MobiDB-lite"/>
    </source>
</evidence>